<keyword evidence="2" id="KW-1133">Transmembrane helix</keyword>
<feature type="compositionally biased region" description="Basic and acidic residues" evidence="1">
    <location>
        <begin position="1"/>
        <end position="10"/>
    </location>
</feature>
<dbReference type="EMBL" id="HG670306">
    <property type="protein sequence ID" value="CDM81721.1"/>
    <property type="molecule type" value="Genomic_DNA"/>
</dbReference>
<dbReference type="HOGENOM" id="CLU_1285303_0_0_1"/>
<keyword evidence="2" id="KW-0472">Membrane</keyword>
<evidence type="ECO:0000256" key="2">
    <source>
        <dbReference type="SAM" id="Phobius"/>
    </source>
</evidence>
<organism evidence="3">
    <name type="scientific">Triticum aestivum</name>
    <name type="common">Wheat</name>
    <dbReference type="NCBI Taxonomy" id="4565"/>
    <lineage>
        <taxon>Eukaryota</taxon>
        <taxon>Viridiplantae</taxon>
        <taxon>Streptophyta</taxon>
        <taxon>Embryophyta</taxon>
        <taxon>Tracheophyta</taxon>
        <taxon>Spermatophyta</taxon>
        <taxon>Magnoliopsida</taxon>
        <taxon>Liliopsida</taxon>
        <taxon>Poales</taxon>
        <taxon>Poaceae</taxon>
        <taxon>BOP clade</taxon>
        <taxon>Pooideae</taxon>
        <taxon>Triticodae</taxon>
        <taxon>Triticeae</taxon>
        <taxon>Triticinae</taxon>
        <taxon>Triticum</taxon>
    </lineage>
</organism>
<feature type="region of interest" description="Disordered" evidence="1">
    <location>
        <begin position="1"/>
        <end position="35"/>
    </location>
</feature>
<evidence type="ECO:0000256" key="1">
    <source>
        <dbReference type="SAM" id="MobiDB-lite"/>
    </source>
</evidence>
<sequence>MEREKEGNVEERDDMEEGDLEDDWTSNEADEKNLRVPPAVEFDAVASNTAAGPAALGLAPQPDLGSEWLKVAAVHLAPGREPISTAINEAPAAGNDVDNKVDLFGTKEELKATGYFPVFFLVYCVGSWLLSVLFFRHRTHLADLMCTYQFDEVLPSYFLDGVVSRLVMDSLTGRKLFSPTSATSPQAFGPMAPPVNKNLVNLTNLSATKAERKMA</sequence>
<feature type="transmembrane region" description="Helical" evidence="2">
    <location>
        <begin position="114"/>
        <end position="135"/>
    </location>
</feature>
<protein>
    <submittedName>
        <fullName evidence="3">Uncharacterized protein</fullName>
    </submittedName>
</protein>
<keyword evidence="2" id="KW-0812">Transmembrane</keyword>
<gene>
    <name evidence="3" type="ORF">TRAES_3BF002600090CFD_c1</name>
</gene>
<accession>A0A077RTK9</accession>
<reference evidence="3" key="1">
    <citation type="journal article" date="2014" name="Science">
        <title>Structural and functional partitioning of bread wheat chromosome 3B.</title>
        <authorList>
            <person name="Choulet F."/>
            <person name="Alberti A."/>
            <person name="Theil S."/>
            <person name="Glover N."/>
            <person name="Barbe V."/>
            <person name="Daron J."/>
            <person name="Pingault L."/>
            <person name="Sourdille P."/>
            <person name="Couloux A."/>
            <person name="Paux E."/>
            <person name="Leroy P."/>
            <person name="Mangenot S."/>
            <person name="Guilhot N."/>
            <person name="Le Gouis J."/>
            <person name="Balfourier F."/>
            <person name="Alaux M."/>
            <person name="Jamilloux V."/>
            <person name="Poulain J."/>
            <person name="Durand C."/>
            <person name="Bellec A."/>
            <person name="Gaspin C."/>
            <person name="Safar J."/>
            <person name="Dolezel J."/>
            <person name="Rogers J."/>
            <person name="Vandepoele K."/>
            <person name="Aury J.M."/>
            <person name="Mayer K."/>
            <person name="Berges H."/>
            <person name="Quesneville H."/>
            <person name="Wincker P."/>
            <person name="Feuillet C."/>
        </authorList>
    </citation>
    <scope>NUCLEOTIDE SEQUENCE</scope>
</reference>
<dbReference type="AlphaFoldDB" id="A0A077RTK9"/>
<name>A0A077RTK9_WHEAT</name>
<proteinExistence type="predicted"/>
<evidence type="ECO:0000313" key="3">
    <source>
        <dbReference type="EMBL" id="CDM81721.1"/>
    </source>
</evidence>
<feature type="compositionally biased region" description="Acidic residues" evidence="1">
    <location>
        <begin position="11"/>
        <end position="25"/>
    </location>
</feature>